<sequence>MSKVWNVLGGIMRARNALFTTVILAAAVTACSGADHQQGTAERNSGPSAGAAKSPDCGPDSTLSQSDWLDKCASETPAEKQPDTELAVGDTFAYKDGLKVTVTDVNKITQFGEYDDKPEADKTPFRVKFEVVNGTKKPYDLDSLSYSAEGGTTGGETEFITVEPGSKQSTGRLAPGRTGAFTSEYSIAKSDGNTIVFTVSRTDDAFLKDDSAYLGDDPNWTGDIK</sequence>
<evidence type="ECO:0000256" key="3">
    <source>
        <dbReference type="SAM" id="SignalP"/>
    </source>
</evidence>
<accession>A0ABP9JKN3</accession>
<feature type="compositionally biased region" description="Basic and acidic residues" evidence="2">
    <location>
        <begin position="68"/>
        <end position="83"/>
    </location>
</feature>
<keyword evidence="1 3" id="KW-0732">Signal</keyword>
<evidence type="ECO:0000313" key="4">
    <source>
        <dbReference type="EMBL" id="GAA5033533.1"/>
    </source>
</evidence>
<evidence type="ECO:0008006" key="6">
    <source>
        <dbReference type="Google" id="ProtNLM"/>
    </source>
</evidence>
<protein>
    <recommendedName>
        <fullName evidence="6">DUF4352 domain-containing protein</fullName>
    </recommendedName>
</protein>
<evidence type="ECO:0000256" key="1">
    <source>
        <dbReference type="ARBA" id="ARBA00022729"/>
    </source>
</evidence>
<organism evidence="4 5">
    <name type="scientific">Streptomyces siamensis</name>
    <dbReference type="NCBI Taxonomy" id="1274986"/>
    <lineage>
        <taxon>Bacteria</taxon>
        <taxon>Bacillati</taxon>
        <taxon>Actinomycetota</taxon>
        <taxon>Actinomycetes</taxon>
        <taxon>Kitasatosporales</taxon>
        <taxon>Streptomycetaceae</taxon>
        <taxon>Streptomyces</taxon>
    </lineage>
</organism>
<dbReference type="EMBL" id="BAABKB010000041">
    <property type="protein sequence ID" value="GAA5033533.1"/>
    <property type="molecule type" value="Genomic_DNA"/>
</dbReference>
<dbReference type="PROSITE" id="PS51257">
    <property type="entry name" value="PROKAR_LIPOPROTEIN"/>
    <property type="match status" value="1"/>
</dbReference>
<comment type="caution">
    <text evidence="4">The sequence shown here is derived from an EMBL/GenBank/DDBJ whole genome shotgun (WGS) entry which is preliminary data.</text>
</comment>
<name>A0ABP9JKN3_9ACTN</name>
<gene>
    <name evidence="4" type="ORF">GCM10023335_77180</name>
</gene>
<feature type="signal peptide" evidence="3">
    <location>
        <begin position="1"/>
        <end position="25"/>
    </location>
</feature>
<keyword evidence="5" id="KW-1185">Reference proteome</keyword>
<feature type="region of interest" description="Disordered" evidence="2">
    <location>
        <begin position="37"/>
        <end position="84"/>
    </location>
</feature>
<feature type="compositionally biased region" description="Polar residues" evidence="2">
    <location>
        <begin position="37"/>
        <end position="47"/>
    </location>
</feature>
<feature type="chain" id="PRO_5047050998" description="DUF4352 domain-containing protein" evidence="3">
    <location>
        <begin position="26"/>
        <end position="225"/>
    </location>
</feature>
<dbReference type="Gene3D" id="2.60.40.1240">
    <property type="match status" value="1"/>
</dbReference>
<evidence type="ECO:0000256" key="2">
    <source>
        <dbReference type="SAM" id="MobiDB-lite"/>
    </source>
</evidence>
<dbReference type="InterPro" id="IPR029050">
    <property type="entry name" value="Immunoprotect_excell_Ig-like"/>
</dbReference>
<reference evidence="5" key="1">
    <citation type="journal article" date="2019" name="Int. J. Syst. Evol. Microbiol.">
        <title>The Global Catalogue of Microorganisms (GCM) 10K type strain sequencing project: providing services to taxonomists for standard genome sequencing and annotation.</title>
        <authorList>
            <consortium name="The Broad Institute Genomics Platform"/>
            <consortium name="The Broad Institute Genome Sequencing Center for Infectious Disease"/>
            <person name="Wu L."/>
            <person name="Ma J."/>
        </authorList>
    </citation>
    <scope>NUCLEOTIDE SEQUENCE [LARGE SCALE GENOMIC DNA]</scope>
    <source>
        <strain evidence="5">JCM 18409</strain>
    </source>
</reference>
<dbReference type="Proteomes" id="UP001501759">
    <property type="component" value="Unassembled WGS sequence"/>
</dbReference>
<proteinExistence type="predicted"/>
<evidence type="ECO:0000313" key="5">
    <source>
        <dbReference type="Proteomes" id="UP001501759"/>
    </source>
</evidence>